<dbReference type="GO" id="GO:0012505">
    <property type="term" value="C:endomembrane system"/>
    <property type="evidence" value="ECO:0007669"/>
    <property type="project" value="UniProtKB-SubCell"/>
</dbReference>
<dbReference type="PANTHER" id="PTHR15344">
    <property type="entry name" value="CDC42 EFFECTOR PROTEIN BORG"/>
    <property type="match status" value="1"/>
</dbReference>
<evidence type="ECO:0000256" key="2">
    <source>
        <dbReference type="ARBA" id="ARBA00010770"/>
    </source>
</evidence>
<dbReference type="GO" id="GO:0005886">
    <property type="term" value="C:plasma membrane"/>
    <property type="evidence" value="ECO:0007669"/>
    <property type="project" value="TreeGrafter"/>
</dbReference>
<feature type="region of interest" description="Disordered" evidence="4">
    <location>
        <begin position="167"/>
        <end position="218"/>
    </location>
</feature>
<keyword evidence="3" id="KW-0175">Coiled coil</keyword>
<feature type="compositionally biased region" description="Gly residues" evidence="4">
    <location>
        <begin position="368"/>
        <end position="388"/>
    </location>
</feature>
<feature type="compositionally biased region" description="Polar residues" evidence="4">
    <location>
        <begin position="307"/>
        <end position="323"/>
    </location>
</feature>
<feature type="region of interest" description="Disordered" evidence="4">
    <location>
        <begin position="665"/>
        <end position="689"/>
    </location>
</feature>
<dbReference type="GO" id="GO:0030838">
    <property type="term" value="P:positive regulation of actin filament polymerization"/>
    <property type="evidence" value="ECO:0007669"/>
    <property type="project" value="TreeGrafter"/>
</dbReference>
<dbReference type="PROSITE" id="PS50108">
    <property type="entry name" value="CRIB"/>
    <property type="match status" value="1"/>
</dbReference>
<feature type="region of interest" description="Disordered" evidence="4">
    <location>
        <begin position="1"/>
        <end position="29"/>
    </location>
</feature>
<dbReference type="InterPro" id="IPR051296">
    <property type="entry name" value="Cdc42_Effector_BORG/CEP"/>
</dbReference>
<evidence type="ECO:0000256" key="3">
    <source>
        <dbReference type="SAM" id="Coils"/>
    </source>
</evidence>
<gene>
    <name evidence="7 8" type="primary">LOC116947802</name>
</gene>
<dbReference type="Proteomes" id="UP001318040">
    <property type="component" value="Chromosome 31"/>
</dbReference>
<feature type="coiled-coil region" evidence="3">
    <location>
        <begin position="82"/>
        <end position="109"/>
    </location>
</feature>
<dbReference type="GO" id="GO:0005856">
    <property type="term" value="C:cytoskeleton"/>
    <property type="evidence" value="ECO:0007669"/>
    <property type="project" value="TreeGrafter"/>
</dbReference>
<dbReference type="InterPro" id="IPR000095">
    <property type="entry name" value="CRIB_dom"/>
</dbReference>
<feature type="region of interest" description="Disordered" evidence="4">
    <location>
        <begin position="753"/>
        <end position="826"/>
    </location>
</feature>
<sequence length="908" mass="96489">MPVKAPMYLKAPPNKKGKKPRLRDILSPDMISPPLGDFRHLMHIGGSAMDDYDNDSGNHGAPDHRVNHQGNHIHQDLHYNHQQQQQQQINNLLHQHHQQQQQINNLLHQHHHHQQQQPVLKTGRSPGCSASCLDAMRSPVLKNALTLPFTGSPRALDLPYLSPHYAPTEASSPTWPPGGCNSIAVAAPPQSDSSSRGTAPKDGGLRKQQSGGSVGGGSCRWSNDGTLCDEQAEEYEDLDVFAEADGDLVVKPWLRHQASISRSLSVPVHGGHSVSPSSFCSSAGGGAGGGAAAAASTGRVFSVPSLAHTNTPNHHRLSSTLTREVSAGESIGQTRSGQRSNRFLQTMLVNAKLSKLFHHSSKNNVGDGTPGGAGGGDDFGDGAGGAGLSGQKTNSTTRLWNRFSFSRGRDGGGGGGSGSSTAVKSRSSPVKAMQLYPETSTLGRDRTHEAGKPPFSGCQNQRGRLVEPSSRYSWSGSLQRDFGNIFPKAPFTAGRTSPGGDGIAGTLVDGSMVVAATGSSLSSLLSSPAVASAALSTSQPLLSGTPAAPSSSPLVVVPPQPLPQSAASPSVAPPLPAVAISTSQPSLSGTPSFAPSPSPPCGASPPLYAVAPSSASAEPPPAPLLSSSSSSSLSSSAARQPLARSLFQRSRSQIAAVFRSGIFHSKRHSSNPTGSEEVVFPNRTSQTQDRLLVSPTRHPCAESRNGVAQFVPVAPVDCAIDQTGVQECFKGATRDEHFQQRANDALEYEDVGETAMQHQPRDHHQQEHHHHHHQNRQSHQHHRQQQQQEFNQHYHQQHHQQQHTDHHQQQQHQAHDQPSTIRRCSSKDSLDPFHLSGSLLSLGLDLGPSLLVDVLGVMDKPQVPSVGDPTSREPADRNQSSPERDSGVGCSDGDLPHAETPSRQPRLN</sequence>
<dbReference type="GO" id="GO:0007266">
    <property type="term" value="P:Rho protein signal transduction"/>
    <property type="evidence" value="ECO:0007669"/>
    <property type="project" value="TreeGrafter"/>
</dbReference>
<dbReference type="KEGG" id="pmrn:116947802"/>
<feature type="region of interest" description="Disordered" evidence="4">
    <location>
        <begin position="360"/>
        <end position="464"/>
    </location>
</feature>
<dbReference type="AlphaFoldDB" id="A0AAJ7TL28"/>
<evidence type="ECO:0000256" key="4">
    <source>
        <dbReference type="SAM" id="MobiDB-lite"/>
    </source>
</evidence>
<comment type="similarity">
    <text evidence="2">Belongs to the BORG/CEP family.</text>
</comment>
<feature type="compositionally biased region" description="Polar residues" evidence="4">
    <location>
        <begin position="390"/>
        <end position="399"/>
    </location>
</feature>
<evidence type="ECO:0000259" key="5">
    <source>
        <dbReference type="PROSITE" id="PS50108"/>
    </source>
</evidence>
<dbReference type="GO" id="GO:0005737">
    <property type="term" value="C:cytoplasm"/>
    <property type="evidence" value="ECO:0007669"/>
    <property type="project" value="TreeGrafter"/>
</dbReference>
<name>A0AAJ7TL28_PETMA</name>
<feature type="compositionally biased region" description="Basic and acidic residues" evidence="4">
    <location>
        <begin position="870"/>
        <end position="886"/>
    </location>
</feature>
<feature type="region of interest" description="Disordered" evidence="4">
    <location>
        <begin position="305"/>
        <end position="339"/>
    </location>
</feature>
<accession>A0AAJ7TL28</accession>
<evidence type="ECO:0000313" key="6">
    <source>
        <dbReference type="Proteomes" id="UP001318040"/>
    </source>
</evidence>
<organism evidence="6 7">
    <name type="scientific">Petromyzon marinus</name>
    <name type="common">Sea lamprey</name>
    <dbReference type="NCBI Taxonomy" id="7757"/>
    <lineage>
        <taxon>Eukaryota</taxon>
        <taxon>Metazoa</taxon>
        <taxon>Chordata</taxon>
        <taxon>Craniata</taxon>
        <taxon>Vertebrata</taxon>
        <taxon>Cyclostomata</taxon>
        <taxon>Hyperoartia</taxon>
        <taxon>Petromyzontiformes</taxon>
        <taxon>Petromyzontidae</taxon>
        <taxon>Petromyzon</taxon>
    </lineage>
</organism>
<dbReference type="PANTHER" id="PTHR15344:SF12">
    <property type="entry name" value="CRIB DOMAIN-CONTAINING PROTEIN"/>
    <property type="match status" value="1"/>
</dbReference>
<feature type="region of interest" description="Disordered" evidence="4">
    <location>
        <begin position="611"/>
        <end position="636"/>
    </location>
</feature>
<dbReference type="GO" id="GO:0008360">
    <property type="term" value="P:regulation of cell shape"/>
    <property type="evidence" value="ECO:0007669"/>
    <property type="project" value="TreeGrafter"/>
</dbReference>
<protein>
    <submittedName>
        <fullName evidence="7 8">Uncharacterized protein LOC116947802</fullName>
    </submittedName>
</protein>
<dbReference type="GO" id="GO:0031274">
    <property type="term" value="P:positive regulation of pseudopodium assembly"/>
    <property type="evidence" value="ECO:0007669"/>
    <property type="project" value="TreeGrafter"/>
</dbReference>
<dbReference type="InterPro" id="IPR029273">
    <property type="entry name" value="Cdc42_effect-like"/>
</dbReference>
<evidence type="ECO:0000313" key="8">
    <source>
        <dbReference type="RefSeq" id="XP_032819853.1"/>
    </source>
</evidence>
<comment type="subcellular location">
    <subcellularLocation>
        <location evidence="1">Endomembrane system</location>
        <topology evidence="1">Peripheral membrane protein</topology>
    </subcellularLocation>
</comment>
<reference evidence="7 8" key="1">
    <citation type="submission" date="2025-04" db="UniProtKB">
        <authorList>
            <consortium name="RefSeq"/>
        </authorList>
    </citation>
    <scope>IDENTIFICATION</scope>
    <source>
        <tissue evidence="7 8">Sperm</tissue>
    </source>
</reference>
<feature type="compositionally biased region" description="Low complexity" evidence="4">
    <location>
        <begin position="624"/>
        <end position="636"/>
    </location>
</feature>
<dbReference type="GO" id="GO:0031267">
    <property type="term" value="F:small GTPase binding"/>
    <property type="evidence" value="ECO:0007669"/>
    <property type="project" value="TreeGrafter"/>
</dbReference>
<dbReference type="RefSeq" id="XP_032819852.1">
    <property type="nucleotide sequence ID" value="XM_032963961.1"/>
</dbReference>
<feature type="region of interest" description="Disordered" evidence="4">
    <location>
        <begin position="862"/>
        <end position="908"/>
    </location>
</feature>
<dbReference type="Pfam" id="PF14957">
    <property type="entry name" value="BORG_CEP"/>
    <property type="match status" value="1"/>
</dbReference>
<proteinExistence type="inferred from homology"/>
<dbReference type="RefSeq" id="XP_032819853.1">
    <property type="nucleotide sequence ID" value="XM_032963962.1"/>
</dbReference>
<keyword evidence="6" id="KW-1185">Reference proteome</keyword>
<feature type="domain" description="CRIB" evidence="5">
    <location>
        <begin position="31"/>
        <end position="45"/>
    </location>
</feature>
<feature type="compositionally biased region" description="Basic residues" evidence="4">
    <location>
        <begin position="766"/>
        <end position="784"/>
    </location>
</feature>
<feature type="compositionally biased region" description="Low complexity" evidence="4">
    <location>
        <begin position="785"/>
        <end position="794"/>
    </location>
</feature>
<evidence type="ECO:0000313" key="7">
    <source>
        <dbReference type="RefSeq" id="XP_032819852.1"/>
    </source>
</evidence>
<evidence type="ECO:0000256" key="1">
    <source>
        <dbReference type="ARBA" id="ARBA00004184"/>
    </source>
</evidence>